<proteinExistence type="predicted"/>
<name>A0A1H9M5I5_9GAMM</name>
<dbReference type="EMBL" id="FOFJ01000032">
    <property type="protein sequence ID" value="SER18936.1"/>
    <property type="molecule type" value="Genomic_DNA"/>
</dbReference>
<feature type="compositionally biased region" description="Low complexity" evidence="1">
    <location>
        <begin position="442"/>
        <end position="452"/>
    </location>
</feature>
<dbReference type="Proteomes" id="UP000199267">
    <property type="component" value="Unassembled WGS sequence"/>
</dbReference>
<feature type="region of interest" description="Disordered" evidence="1">
    <location>
        <begin position="460"/>
        <end position="479"/>
    </location>
</feature>
<dbReference type="RefSeq" id="WP_090623541.1">
    <property type="nucleotide sequence ID" value="NZ_FOFJ01000032.1"/>
</dbReference>
<protein>
    <submittedName>
        <fullName evidence="2">Uncharacterized protein</fullName>
    </submittedName>
</protein>
<sequence length="479" mass="50689">MQPPGQRSAIDVPSQPGGWGFTGIGKGAQGGEIVARGVGGIAEFSNAPGNQQAAQGRFSTQQLGIGPTSRLASMSAPDGARVLASGSNDPNALPRGSLANIGDGFGSFSQGQDGDSRLALDRFERANAERAGMVKANRGGIGDTGNFTVVADSTRGSLEDRDMEARRRLKYGTDVAMERNRLEGQQLRQSGINSYLDRQLRARELANVEADSALERQVKRQTVDSGIPALERQAARLDLQNKVNAGALLTKLQDPNLPQAERTAIERQYLLARDPGAYAKAQAAAGPNTKLTEQQSKDLVYYSRGNEANAQLAQQGDALTARSSGERGAVRGVVDTMIRGAPWVGDSSVANTLVSTERQQAEQSGRELLASILRKDTGAAITDQEMAIYGRMYLPQPGDSEEVLNQKAEARTRALESIRNGMGSAQQLAAPVADGRRQSDESAPAAATAPVRVASRADVEALPSGSLFTGPDGVVRRKP</sequence>
<feature type="compositionally biased region" description="Gly residues" evidence="1">
    <location>
        <begin position="17"/>
        <end position="26"/>
    </location>
</feature>
<evidence type="ECO:0000313" key="2">
    <source>
        <dbReference type="EMBL" id="SER18936.1"/>
    </source>
</evidence>
<accession>A0A1H9M5I5</accession>
<feature type="region of interest" description="Disordered" evidence="1">
    <location>
        <begin position="1"/>
        <end position="26"/>
    </location>
</feature>
<gene>
    <name evidence="2" type="ORF">SAMN04244573_03057</name>
</gene>
<organism evidence="2 3">
    <name type="scientific">Azotobacter beijerinckii</name>
    <dbReference type="NCBI Taxonomy" id="170623"/>
    <lineage>
        <taxon>Bacteria</taxon>
        <taxon>Pseudomonadati</taxon>
        <taxon>Pseudomonadota</taxon>
        <taxon>Gammaproteobacteria</taxon>
        <taxon>Pseudomonadales</taxon>
        <taxon>Pseudomonadaceae</taxon>
        <taxon>Azotobacter</taxon>
    </lineage>
</organism>
<feature type="region of interest" description="Disordered" evidence="1">
    <location>
        <begin position="419"/>
        <end position="452"/>
    </location>
</feature>
<evidence type="ECO:0000313" key="3">
    <source>
        <dbReference type="Proteomes" id="UP000199267"/>
    </source>
</evidence>
<dbReference type="AlphaFoldDB" id="A0A1H9M5I5"/>
<reference evidence="2 3" key="1">
    <citation type="submission" date="2016-10" db="EMBL/GenBank/DDBJ databases">
        <authorList>
            <person name="de Groot N.N."/>
        </authorList>
    </citation>
    <scope>NUCLEOTIDE SEQUENCE [LARGE SCALE GENOMIC DNA]</scope>
    <source>
        <strain evidence="2 3">DSM 378</strain>
    </source>
</reference>
<evidence type="ECO:0000256" key="1">
    <source>
        <dbReference type="SAM" id="MobiDB-lite"/>
    </source>
</evidence>